<dbReference type="Proteomes" id="UP000518300">
    <property type="component" value="Unassembled WGS sequence"/>
</dbReference>
<dbReference type="RefSeq" id="WP_169346820.1">
    <property type="nucleotide sequence ID" value="NZ_JABBJJ010000102.1"/>
</dbReference>
<evidence type="ECO:0008006" key="5">
    <source>
        <dbReference type="Google" id="ProtNLM"/>
    </source>
</evidence>
<feature type="region of interest" description="Disordered" evidence="1">
    <location>
        <begin position="21"/>
        <end position="111"/>
    </location>
</feature>
<dbReference type="SUPFAM" id="SSF63829">
    <property type="entry name" value="Calcium-dependent phosphotriesterase"/>
    <property type="match status" value="1"/>
</dbReference>
<dbReference type="AlphaFoldDB" id="A0A848LIJ8"/>
<keyword evidence="2" id="KW-0732">Signal</keyword>
<evidence type="ECO:0000256" key="1">
    <source>
        <dbReference type="SAM" id="MobiDB-lite"/>
    </source>
</evidence>
<feature type="chain" id="PRO_5032600704" description="Lipoprotein" evidence="2">
    <location>
        <begin position="22"/>
        <end position="573"/>
    </location>
</feature>
<comment type="caution">
    <text evidence="3">The sequence shown here is derived from an EMBL/GenBank/DDBJ whole genome shotgun (WGS) entry which is preliminary data.</text>
</comment>
<organism evidence="3 4">
    <name type="scientific">Pyxidicoccus fallax</name>
    <dbReference type="NCBI Taxonomy" id="394095"/>
    <lineage>
        <taxon>Bacteria</taxon>
        <taxon>Pseudomonadati</taxon>
        <taxon>Myxococcota</taxon>
        <taxon>Myxococcia</taxon>
        <taxon>Myxococcales</taxon>
        <taxon>Cystobacterineae</taxon>
        <taxon>Myxococcaceae</taxon>
        <taxon>Pyxidicoccus</taxon>
    </lineage>
</organism>
<dbReference type="InterPro" id="IPR015943">
    <property type="entry name" value="WD40/YVTN_repeat-like_dom_sf"/>
</dbReference>
<evidence type="ECO:0000256" key="2">
    <source>
        <dbReference type="SAM" id="SignalP"/>
    </source>
</evidence>
<accession>A0A848LIJ8</accession>
<evidence type="ECO:0000313" key="4">
    <source>
        <dbReference type="Proteomes" id="UP000518300"/>
    </source>
</evidence>
<sequence>MTRGWRWAGALLMAGAMWTAAGCGSESTGDAKQDTPGLDAPTPPEERPEDPPVNPEPRPDGGTVDPEPDSGTPDAGPGTPDGGEDPVPDAGTPDSGTPDSGTPDSGTPDAGVVELKYDLPASSSTWEFYGRAQGGPRFVYGVTADEGGNVWVAGGEEGLFLMKKGEKTFRRFTMADGLRPYGYMPDGSEPPGAKYLKVISVAGAWDGTVFVGYAGKDPAPGMPGCEDEWADAHQRRRQPIAEVYKSGDADRVSLRADGTLDVVHYDISSGPNVVGDEPEGREKLCNIWRIVYHKHPEKPERSSVWFGANHGFARGDAHFKGAPRCNGQLACSGVEEHSHPGFNAYVYSHKKEDEARYGKDYSKYRVKGALLTDAYWGLALMPNGDVWVGGANRSTRYFYGTTNGDFWECQTRTEHPDYAWNRIDIWKDAVGEGGRYSRPEERTEDLVSGMAVVGDTVWVGSFGNGLAQLNDRGEVLRTLRNELAAPHVASVAADPLDGSVWTGTAWGGGLSRVRSAVDRYGYATFGRELASMPVPDIQVDRTGAKRRMLVAFQGTTQKDGTVVPGAIGIYSGD</sequence>
<reference evidence="3 4" key="1">
    <citation type="submission" date="2020-04" db="EMBL/GenBank/DDBJ databases">
        <title>Draft genome of Pyxidicoccus fallax type strain.</title>
        <authorList>
            <person name="Whitworth D.E."/>
        </authorList>
    </citation>
    <scope>NUCLEOTIDE SEQUENCE [LARGE SCALE GENOMIC DNA]</scope>
    <source>
        <strain evidence="3 4">DSM 14698</strain>
    </source>
</reference>
<dbReference type="EMBL" id="JABBJJ010000102">
    <property type="protein sequence ID" value="NMO17539.1"/>
    <property type="molecule type" value="Genomic_DNA"/>
</dbReference>
<dbReference type="PROSITE" id="PS51257">
    <property type="entry name" value="PROKAR_LIPOPROTEIN"/>
    <property type="match status" value="1"/>
</dbReference>
<protein>
    <recommendedName>
        <fullName evidence="5">Lipoprotein</fullName>
    </recommendedName>
</protein>
<feature type="compositionally biased region" description="Polar residues" evidence="1">
    <location>
        <begin position="94"/>
        <end position="105"/>
    </location>
</feature>
<proteinExistence type="predicted"/>
<feature type="compositionally biased region" description="Low complexity" evidence="1">
    <location>
        <begin position="69"/>
        <end position="78"/>
    </location>
</feature>
<gene>
    <name evidence="3" type="ORF">HG543_22125</name>
</gene>
<feature type="signal peptide" evidence="2">
    <location>
        <begin position="1"/>
        <end position="21"/>
    </location>
</feature>
<name>A0A848LIJ8_9BACT</name>
<keyword evidence="4" id="KW-1185">Reference proteome</keyword>
<evidence type="ECO:0000313" key="3">
    <source>
        <dbReference type="EMBL" id="NMO17539.1"/>
    </source>
</evidence>
<dbReference type="Gene3D" id="2.130.10.10">
    <property type="entry name" value="YVTN repeat-like/Quinoprotein amine dehydrogenase"/>
    <property type="match status" value="1"/>
</dbReference>